<name>A0A930FZC7_9RHOO</name>
<accession>A0A930FZC7</accession>
<dbReference type="Proteomes" id="UP000718593">
    <property type="component" value="Unassembled WGS sequence"/>
</dbReference>
<dbReference type="AlphaFoldDB" id="A0A930FZC7"/>
<dbReference type="InterPro" id="IPR011256">
    <property type="entry name" value="Reg_factor_effector_dom_sf"/>
</dbReference>
<sequence>MATEEPKFESLRLEDNIEIRRYVPVIVAETFVDGDMDSATRRGFQRIADYIFGNNERIAMTVPVVAKPQDKAEKIAMTVPVSIEPQEAAATRMAGAQRWRIHFVMPSQYTLATLPKPLNPAIGLREIPARTYAVLTYSGSNTASTVQERTDQLLAWLQAQGIAPIGQPQLARYNPPWTLPFLRRNEIQQEIVWNQP</sequence>
<dbReference type="PANTHER" id="PTHR11220">
    <property type="entry name" value="HEME-BINDING PROTEIN-RELATED"/>
    <property type="match status" value="1"/>
</dbReference>
<comment type="caution">
    <text evidence="1">The sequence shown here is derived from an EMBL/GenBank/DDBJ whole genome shotgun (WGS) entry which is preliminary data.</text>
</comment>
<dbReference type="EMBL" id="JABZMI010000102">
    <property type="protein sequence ID" value="MBF1164715.1"/>
    <property type="molecule type" value="Genomic_DNA"/>
</dbReference>
<dbReference type="SUPFAM" id="SSF55136">
    <property type="entry name" value="Probable bacterial effector-binding domain"/>
    <property type="match status" value="1"/>
</dbReference>
<dbReference type="InterPro" id="IPR006917">
    <property type="entry name" value="SOUL_heme-bd"/>
</dbReference>
<proteinExistence type="predicted"/>
<organism evidence="1 2">
    <name type="scientific">Dechloromonas agitata</name>
    <dbReference type="NCBI Taxonomy" id="73030"/>
    <lineage>
        <taxon>Bacteria</taxon>
        <taxon>Pseudomonadati</taxon>
        <taxon>Pseudomonadota</taxon>
        <taxon>Betaproteobacteria</taxon>
        <taxon>Rhodocyclales</taxon>
        <taxon>Azonexaceae</taxon>
        <taxon>Dechloromonas</taxon>
    </lineage>
</organism>
<protein>
    <submittedName>
        <fullName evidence="1">Heme-binding protein</fullName>
    </submittedName>
</protein>
<evidence type="ECO:0000313" key="1">
    <source>
        <dbReference type="EMBL" id="MBF1164715.1"/>
    </source>
</evidence>
<dbReference type="Pfam" id="PF04832">
    <property type="entry name" value="SOUL"/>
    <property type="match status" value="2"/>
</dbReference>
<dbReference type="Gene3D" id="3.20.80.10">
    <property type="entry name" value="Regulatory factor, effector binding domain"/>
    <property type="match status" value="1"/>
</dbReference>
<reference evidence="1" key="1">
    <citation type="submission" date="2020-04" db="EMBL/GenBank/DDBJ databases">
        <title>Deep metagenomics examines the oral microbiome during advanced dental caries in children, revealing novel taxa and co-occurrences with host molecules.</title>
        <authorList>
            <person name="Baker J.L."/>
            <person name="Morton J.T."/>
            <person name="Dinis M."/>
            <person name="Alvarez R."/>
            <person name="Tran N.C."/>
            <person name="Knight R."/>
            <person name="Edlund A."/>
        </authorList>
    </citation>
    <scope>NUCLEOTIDE SEQUENCE</scope>
    <source>
        <strain evidence="1">JCVI_32_bin.24</strain>
    </source>
</reference>
<evidence type="ECO:0000313" key="2">
    <source>
        <dbReference type="Proteomes" id="UP000718593"/>
    </source>
</evidence>
<dbReference type="PANTHER" id="PTHR11220:SF58">
    <property type="entry name" value="SOUL HEME-BINDING FAMILY PROTEIN"/>
    <property type="match status" value="1"/>
</dbReference>
<gene>
    <name evidence="1" type="ORF">HXL68_06720</name>
</gene>